<gene>
    <name evidence="1" type="ORF">GHT06_019041</name>
</gene>
<reference evidence="1 2" key="1">
    <citation type="submission" date="2022-05" db="EMBL/GenBank/DDBJ databases">
        <title>A multi-omics perspective on studying reproductive biology in Daphnia sinensis.</title>
        <authorList>
            <person name="Jia J."/>
        </authorList>
    </citation>
    <scope>NUCLEOTIDE SEQUENCE [LARGE SCALE GENOMIC DNA]</scope>
    <source>
        <strain evidence="1 2">WSL</strain>
    </source>
</reference>
<dbReference type="SUPFAM" id="SSF53098">
    <property type="entry name" value="Ribonuclease H-like"/>
    <property type="match status" value="1"/>
</dbReference>
<evidence type="ECO:0008006" key="3">
    <source>
        <dbReference type="Google" id="ProtNLM"/>
    </source>
</evidence>
<accession>A0AAD5KKS1</accession>
<dbReference type="AlphaFoldDB" id="A0AAD5KKS1"/>
<evidence type="ECO:0000313" key="2">
    <source>
        <dbReference type="Proteomes" id="UP000820818"/>
    </source>
</evidence>
<dbReference type="EMBL" id="WJBH02000008">
    <property type="protein sequence ID" value="KAI9553777.1"/>
    <property type="molecule type" value="Genomic_DNA"/>
</dbReference>
<proteinExistence type="predicted"/>
<sequence>MYYKEWSNLLNGLIFLIREVCFTNILKEMWNTTYDSLSSFLAHYKSLEKANSLFSLLGLPLLTKKDIDLLIEFPNLGAIRDRIISSIDLRFSMLYDDPLAVFTALTHPFFKCNWIEDEEKKKVCKIQFKQLLSDTPDEVDFFLRDPETSIQMLDRYPAIKNLFIKYNTSISSSAPVERLFSQAALFLTVRRNRLSDVLREMLILLKMSLK</sequence>
<comment type="caution">
    <text evidence="1">The sequence shown here is derived from an EMBL/GenBank/DDBJ whole genome shotgun (WGS) entry which is preliminary data.</text>
</comment>
<dbReference type="InterPro" id="IPR012337">
    <property type="entry name" value="RNaseH-like_sf"/>
</dbReference>
<evidence type="ECO:0000313" key="1">
    <source>
        <dbReference type="EMBL" id="KAI9553777.1"/>
    </source>
</evidence>
<dbReference type="Proteomes" id="UP000820818">
    <property type="component" value="Linkage Group LG8"/>
</dbReference>
<keyword evidence="2" id="KW-1185">Reference proteome</keyword>
<protein>
    <recommendedName>
        <fullName evidence="3">HAT C-terminal dimerisation domain-containing protein</fullName>
    </recommendedName>
</protein>
<organism evidence="1 2">
    <name type="scientific">Daphnia sinensis</name>
    <dbReference type="NCBI Taxonomy" id="1820382"/>
    <lineage>
        <taxon>Eukaryota</taxon>
        <taxon>Metazoa</taxon>
        <taxon>Ecdysozoa</taxon>
        <taxon>Arthropoda</taxon>
        <taxon>Crustacea</taxon>
        <taxon>Branchiopoda</taxon>
        <taxon>Diplostraca</taxon>
        <taxon>Cladocera</taxon>
        <taxon>Anomopoda</taxon>
        <taxon>Daphniidae</taxon>
        <taxon>Daphnia</taxon>
        <taxon>Daphnia similis group</taxon>
    </lineage>
</organism>
<name>A0AAD5KKS1_9CRUS</name>